<protein>
    <recommendedName>
        <fullName evidence="2">CHAT domain-containing protein</fullName>
    </recommendedName>
</protein>
<proteinExistence type="predicted"/>
<sequence>MDYSNVLKGCPHPSQITETTASPLLPISEAEAPNNEAAAAAEARIESTVALLSTCKSHLPFTKLDSAVHLFPQIHEQRPLAQDALDDLAAALTVRFLCAGRVEDWDEMMGLRVERLLYVLSSPAGPEGEDGVGDTPDTDTDTDTDTDLGRFAQRMLAEFDESIPSDALHDLIHTLQPQLRILNADVPSPSYVAALCALSDAQYMAYRASGDASCLSDAVSNLKDAFTHIHAHGAQSVARNIDLEALEARIPALALEQLTSDDEFSLEEGFTRALRARGGTDATTPRPDDFRYVMRCAEVFDRAKRRMREFEASGSRQELDGAISLHREALEMRSFPHPYRPESLEELGKALTTRFNESGEASDLEEAIKLFREALHASSAFFSERSDRGELAYNLGTALAKRFVEGGAADDLDEAVCLFRQSLDSRPAPHPSRHWSLFGLANVLSMQGQLTGKHALLDEAVDLQREALRELGPAPGRDHDRERTTLLSGLGNALWFRARYAASQRSDVDEAILVFRQCVDLFDANDLHRYAAINHFAMALVGRFELLGKAGDLDDAIFWQKQCVEYLERVRNPQRHGILGNLANMLALRHQRGHGGDLDEAISLQRRVLNLEGRRHANTLNNLGNLLSTKFTECNDVADLEESIALHRHALALRPPPFSDRYTSLVNLAIAVSKRFECNGNEDDFQEVVALYREAISLLPAKHQKLFGSYHNLAKAYCTAYSKFNKNELLEQAMDAFSVALQIPSLSPTQRLLVAQSWAFAADEYHHPTVLGAYDTLLQVARERASLSLDIESRQQSLSAGGDSLARKAALCAIRLHDYGKAIEYLEAGRAVVWSQVLHLRTPLDRLLEEAPDLGERLRDISSKLEVASHRDTFAVPTDNKRHIMLEKQERELDALTAEWHSLIDQVRGINGFEDFLLPPRLSVLRGATSRGPVVFLIPAYEQSHCLIMTATDVHQIQLPALPVIELLKMKELLHAASTQETLLRSSIEHIQGDLSFFHENIVAQPDVAEERATRRAGALRSDDIFKYILRVLWNELVKPVLGVLGITASAERPTIRWCPTDLFTFLPIHAAGNYDSKEGSESISDYVISTYTPTIERLLTSNHISNQESFHMLAVVDTKRLSCASEELDKIKARVPNDHLVQLGASKDSPSNVKTILSHLSTASIVHFACHGTQDRNKPLQSGLLVDDGLLTISKIMQQQKLNGSLAFLCACETAMGDENLPDEAMSLGASLLFSGFRSVIATMWNIQDRDGPIFADAFYEELFKGSDGLPMDYPDVNKSIQAFDFAVQKLRSKGAAFRYWVPFVHLGQ</sequence>
<feature type="region of interest" description="Disordered" evidence="1">
    <location>
        <begin position="122"/>
        <end position="143"/>
    </location>
</feature>
<evidence type="ECO:0000256" key="1">
    <source>
        <dbReference type="SAM" id="MobiDB-lite"/>
    </source>
</evidence>
<name>A0A8H7Y618_PSICU</name>
<evidence type="ECO:0000313" key="3">
    <source>
        <dbReference type="EMBL" id="KAG5171825.1"/>
    </source>
</evidence>
<reference evidence="3" key="1">
    <citation type="submission" date="2021-02" db="EMBL/GenBank/DDBJ databases">
        <title>Psilocybe cubensis genome.</title>
        <authorList>
            <person name="Mckernan K.J."/>
            <person name="Crawford S."/>
            <person name="Trippe A."/>
            <person name="Kane L.T."/>
            <person name="Mclaughlin S."/>
        </authorList>
    </citation>
    <scope>NUCLEOTIDE SEQUENCE [LARGE SCALE GENOMIC DNA]</scope>
    <source>
        <strain evidence="3">MGC-MH-2018</strain>
    </source>
</reference>
<dbReference type="SUPFAM" id="SSF48452">
    <property type="entry name" value="TPR-like"/>
    <property type="match status" value="1"/>
</dbReference>
<organism evidence="3">
    <name type="scientific">Psilocybe cubensis</name>
    <name type="common">Psychedelic mushroom</name>
    <name type="synonym">Stropharia cubensis</name>
    <dbReference type="NCBI Taxonomy" id="181762"/>
    <lineage>
        <taxon>Eukaryota</taxon>
        <taxon>Fungi</taxon>
        <taxon>Dikarya</taxon>
        <taxon>Basidiomycota</taxon>
        <taxon>Agaricomycotina</taxon>
        <taxon>Agaricomycetes</taxon>
        <taxon>Agaricomycetidae</taxon>
        <taxon>Agaricales</taxon>
        <taxon>Agaricineae</taxon>
        <taxon>Strophariaceae</taxon>
        <taxon>Psilocybe</taxon>
    </lineage>
</organism>
<feature type="compositionally biased region" description="Acidic residues" evidence="1">
    <location>
        <begin position="127"/>
        <end position="143"/>
    </location>
</feature>
<dbReference type="SUPFAM" id="SSF81901">
    <property type="entry name" value="HCP-like"/>
    <property type="match status" value="1"/>
</dbReference>
<dbReference type="EMBL" id="JAFIQS010000003">
    <property type="protein sequence ID" value="KAG5171825.1"/>
    <property type="molecule type" value="Genomic_DNA"/>
</dbReference>
<dbReference type="InterPro" id="IPR024983">
    <property type="entry name" value="CHAT_dom"/>
</dbReference>
<feature type="domain" description="CHAT" evidence="2">
    <location>
        <begin position="1030"/>
        <end position="1275"/>
    </location>
</feature>
<dbReference type="Gene3D" id="1.25.40.10">
    <property type="entry name" value="Tetratricopeptide repeat domain"/>
    <property type="match status" value="3"/>
</dbReference>
<accession>A0A8H7Y618</accession>
<dbReference type="PANTHER" id="PTHR10098">
    <property type="entry name" value="RAPSYN-RELATED"/>
    <property type="match status" value="1"/>
</dbReference>
<comment type="caution">
    <text evidence="3">The sequence shown here is derived from an EMBL/GenBank/DDBJ whole genome shotgun (WGS) entry which is preliminary data.</text>
</comment>
<evidence type="ECO:0000259" key="2">
    <source>
        <dbReference type="Pfam" id="PF12770"/>
    </source>
</evidence>
<dbReference type="Pfam" id="PF12770">
    <property type="entry name" value="CHAT"/>
    <property type="match status" value="1"/>
</dbReference>
<dbReference type="InterPro" id="IPR011990">
    <property type="entry name" value="TPR-like_helical_dom_sf"/>
</dbReference>
<gene>
    <name evidence="3" type="ORF">JR316_003913</name>
</gene>
<dbReference type="OrthoDB" id="9991317at2759"/>